<proteinExistence type="predicted"/>
<accession>A0A4Q9MJZ6</accession>
<dbReference type="AlphaFoldDB" id="A0A4Q9MJZ6"/>
<evidence type="ECO:0000313" key="2">
    <source>
        <dbReference type="EMBL" id="TBU27894.1"/>
    </source>
</evidence>
<feature type="region of interest" description="Disordered" evidence="1">
    <location>
        <begin position="1"/>
        <end position="51"/>
    </location>
</feature>
<dbReference type="EMBL" id="ML143427">
    <property type="protein sequence ID" value="TBU27894.1"/>
    <property type="molecule type" value="Genomic_DNA"/>
</dbReference>
<dbReference type="OrthoDB" id="3255996at2759"/>
<dbReference type="Proteomes" id="UP000292957">
    <property type="component" value="Unassembled WGS sequence"/>
</dbReference>
<sequence>MPKNPTVRKSGRTPRQPAAASGTKSVNKKATKSGTKTGGKHVVPEQGDTVDWDKDGSKLSLSLMAAITDDKEIETALFPKVGPNQSTQNGGGKPKTDHYWELCKALFTDHPEHGATFALALKGGKRERGPWTTKIKNRLRRMVEIVNKGRETLGKTGEGIEHEADITEETPLEFRNKWAQRNSNRGASISLPCAT</sequence>
<protein>
    <submittedName>
        <fullName evidence="2">Uncharacterized protein</fullName>
    </submittedName>
</protein>
<reference evidence="2" key="1">
    <citation type="submission" date="2019-01" db="EMBL/GenBank/DDBJ databases">
        <title>Draft genome sequences of three monokaryotic isolates of the white-rot basidiomycete fungus Dichomitus squalens.</title>
        <authorList>
            <consortium name="DOE Joint Genome Institute"/>
            <person name="Lopez S.C."/>
            <person name="Andreopoulos B."/>
            <person name="Pangilinan J."/>
            <person name="Lipzen A."/>
            <person name="Riley R."/>
            <person name="Ahrendt S."/>
            <person name="Ng V."/>
            <person name="Barry K."/>
            <person name="Daum C."/>
            <person name="Grigoriev I.V."/>
            <person name="Hilden K.S."/>
            <person name="Makela M.R."/>
            <person name="de Vries R.P."/>
        </authorList>
    </citation>
    <scope>NUCLEOTIDE SEQUENCE [LARGE SCALE GENOMIC DNA]</scope>
    <source>
        <strain evidence="2">OM18370.1</strain>
    </source>
</reference>
<evidence type="ECO:0000256" key="1">
    <source>
        <dbReference type="SAM" id="MobiDB-lite"/>
    </source>
</evidence>
<gene>
    <name evidence="2" type="ORF">BD311DRAFT_362035</name>
</gene>
<organism evidence="2">
    <name type="scientific">Dichomitus squalens</name>
    <dbReference type="NCBI Taxonomy" id="114155"/>
    <lineage>
        <taxon>Eukaryota</taxon>
        <taxon>Fungi</taxon>
        <taxon>Dikarya</taxon>
        <taxon>Basidiomycota</taxon>
        <taxon>Agaricomycotina</taxon>
        <taxon>Agaricomycetes</taxon>
        <taxon>Polyporales</taxon>
        <taxon>Polyporaceae</taxon>
        <taxon>Dichomitus</taxon>
    </lineage>
</organism>
<name>A0A4Q9MJZ6_9APHY</name>